<evidence type="ECO:0000256" key="1">
    <source>
        <dbReference type="SAM" id="Phobius"/>
    </source>
</evidence>
<feature type="transmembrane region" description="Helical" evidence="1">
    <location>
        <begin position="156"/>
        <end position="174"/>
    </location>
</feature>
<name>A0A9W6VGG7_9PSEU</name>
<feature type="transmembrane region" description="Helical" evidence="1">
    <location>
        <begin position="123"/>
        <end position="144"/>
    </location>
</feature>
<organism evidence="2 3">
    <name type="scientific">Amycolatopsis taiwanensis</name>
    <dbReference type="NCBI Taxonomy" id="342230"/>
    <lineage>
        <taxon>Bacteria</taxon>
        <taxon>Bacillati</taxon>
        <taxon>Actinomycetota</taxon>
        <taxon>Actinomycetes</taxon>
        <taxon>Pseudonocardiales</taxon>
        <taxon>Pseudonocardiaceae</taxon>
        <taxon>Amycolatopsis</taxon>
    </lineage>
</organism>
<evidence type="ECO:0000313" key="3">
    <source>
        <dbReference type="Proteomes" id="UP001165136"/>
    </source>
</evidence>
<keyword evidence="1" id="KW-0472">Membrane</keyword>
<sequence length="187" mass="20668">MNFLAQHPATLAIIIGEIAFWLFLLGGLIARYPMKMARTSVVLLTAVPLVDLAVLIASVIDLARGTPANFSHGLAAVYLGFSIVFGPSMIRWADGRFAHRFADGPKPRKPEGREKIRREWLDWGKCVASCAIAAVLLLAAIFIIGEPQQVAPLWEWMPRLGGITVAWLLLGPVWTETFRRKTRAPQP</sequence>
<dbReference type="Proteomes" id="UP001165136">
    <property type="component" value="Unassembled WGS sequence"/>
</dbReference>
<reference evidence="2" key="1">
    <citation type="submission" date="2023-03" db="EMBL/GenBank/DDBJ databases">
        <title>Amycolatopsis taiwanensis NBRC 103393.</title>
        <authorList>
            <person name="Ichikawa N."/>
            <person name="Sato H."/>
            <person name="Tonouchi N."/>
        </authorList>
    </citation>
    <scope>NUCLEOTIDE SEQUENCE</scope>
    <source>
        <strain evidence="2">NBRC 103393</strain>
    </source>
</reference>
<evidence type="ECO:0000313" key="2">
    <source>
        <dbReference type="EMBL" id="GLY65949.1"/>
    </source>
</evidence>
<protein>
    <recommendedName>
        <fullName evidence="4">YmcC</fullName>
    </recommendedName>
</protein>
<accession>A0A9W6VGG7</accession>
<keyword evidence="1" id="KW-0812">Transmembrane</keyword>
<gene>
    <name evidence="2" type="ORF">Atai01_25680</name>
</gene>
<dbReference type="RefSeq" id="WP_285486921.1">
    <property type="nucleotide sequence ID" value="NZ_BSTI01000005.1"/>
</dbReference>
<feature type="transmembrane region" description="Helical" evidence="1">
    <location>
        <begin position="6"/>
        <end position="29"/>
    </location>
</feature>
<feature type="transmembrane region" description="Helical" evidence="1">
    <location>
        <begin position="72"/>
        <end position="90"/>
    </location>
</feature>
<comment type="caution">
    <text evidence="2">The sequence shown here is derived from an EMBL/GenBank/DDBJ whole genome shotgun (WGS) entry which is preliminary data.</text>
</comment>
<dbReference type="AlphaFoldDB" id="A0A9W6VGG7"/>
<evidence type="ECO:0008006" key="4">
    <source>
        <dbReference type="Google" id="ProtNLM"/>
    </source>
</evidence>
<dbReference type="EMBL" id="BSTI01000005">
    <property type="protein sequence ID" value="GLY65949.1"/>
    <property type="molecule type" value="Genomic_DNA"/>
</dbReference>
<proteinExistence type="predicted"/>
<keyword evidence="1" id="KW-1133">Transmembrane helix</keyword>
<keyword evidence="3" id="KW-1185">Reference proteome</keyword>
<feature type="transmembrane region" description="Helical" evidence="1">
    <location>
        <begin position="41"/>
        <end position="60"/>
    </location>
</feature>